<comment type="caution">
    <text evidence="3">The sequence shown here is derived from an EMBL/GenBank/DDBJ whole genome shotgun (WGS) entry which is preliminary data.</text>
</comment>
<evidence type="ECO:0000256" key="1">
    <source>
        <dbReference type="SAM" id="MobiDB-lite"/>
    </source>
</evidence>
<feature type="compositionally biased region" description="Pro residues" evidence="1">
    <location>
        <begin position="779"/>
        <end position="789"/>
    </location>
</feature>
<feature type="compositionally biased region" description="Low complexity" evidence="1">
    <location>
        <begin position="481"/>
        <end position="493"/>
    </location>
</feature>
<dbReference type="InterPro" id="IPR002181">
    <property type="entry name" value="Fibrinogen_a/b/g_C_dom"/>
</dbReference>
<dbReference type="SUPFAM" id="SSF56496">
    <property type="entry name" value="Fibrinogen C-terminal domain-like"/>
    <property type="match status" value="1"/>
</dbReference>
<feature type="compositionally biased region" description="Basic and acidic residues" evidence="1">
    <location>
        <begin position="495"/>
        <end position="510"/>
    </location>
</feature>
<dbReference type="PROSITE" id="PS51406">
    <property type="entry name" value="FIBRINOGEN_C_2"/>
    <property type="match status" value="1"/>
</dbReference>
<feature type="domain" description="Fibrinogen C-terminal" evidence="2">
    <location>
        <begin position="113"/>
        <end position="243"/>
    </location>
</feature>
<feature type="compositionally biased region" description="Low complexity" evidence="1">
    <location>
        <begin position="816"/>
        <end position="827"/>
    </location>
</feature>
<dbReference type="Pfam" id="PF00147">
    <property type="entry name" value="Fibrinogen_C"/>
    <property type="match status" value="1"/>
</dbReference>
<feature type="region of interest" description="Disordered" evidence="1">
    <location>
        <begin position="380"/>
        <end position="450"/>
    </location>
</feature>
<proteinExistence type="predicted"/>
<name>A0ABD1CXF8_CULPP</name>
<protein>
    <recommendedName>
        <fullName evidence="2">Fibrinogen C-terminal domain-containing protein</fullName>
    </recommendedName>
</protein>
<organism evidence="3 4">
    <name type="scientific">Culex pipiens pipiens</name>
    <name type="common">Northern house mosquito</name>
    <dbReference type="NCBI Taxonomy" id="38569"/>
    <lineage>
        <taxon>Eukaryota</taxon>
        <taxon>Metazoa</taxon>
        <taxon>Ecdysozoa</taxon>
        <taxon>Arthropoda</taxon>
        <taxon>Hexapoda</taxon>
        <taxon>Insecta</taxon>
        <taxon>Pterygota</taxon>
        <taxon>Neoptera</taxon>
        <taxon>Endopterygota</taxon>
        <taxon>Diptera</taxon>
        <taxon>Nematocera</taxon>
        <taxon>Culicoidea</taxon>
        <taxon>Culicidae</taxon>
        <taxon>Culicinae</taxon>
        <taxon>Culicini</taxon>
        <taxon>Culex</taxon>
        <taxon>Culex</taxon>
    </lineage>
</organism>
<feature type="compositionally biased region" description="Polar residues" evidence="1">
    <location>
        <begin position="380"/>
        <end position="390"/>
    </location>
</feature>
<sequence length="1025" mass="112771">MEERMDKLQFSFLELFVHVKELGELIVNNQRTIEQNLLETRQESSNLMHALEAKLTTNVSLITSYSKQILDYQTICTNHEEIRNELSKLKPNVARYRSRPTEMVEVETVESHSSPTSIPKSCQEVNLTTSGVFELAIINENEPSNVLCELQQFGGGWLVFQHRFNGSVSFYRNWTDYKNGFGVVGGEFWLGLEKLHQLTSEGRWELAVEMKDFQDNYKYARYTEFAVGSEAEKYALTKVGMYSVGGSMQDFSKEEFGLLGASVVGSDKDLLPTGVVGVQPSQHLASHIHHGGVHPGLAHHVHVVGNGSSSSGVVVVDDIKPGDLIEAGEVGKLDSEVDRDLYPWSTIGHHIGSQFLRSSDDPLISGGTNDNQNDNELSVATASHQSMCSSPTPPPVPQKPHHDRNTIRVPASILSPELPPDTPESPLPTPPPPRGGRRGGGGGRQRRKGPIKLRFHHQALPPEYLDHYEATQNLTAKREQLQLQQQQQQQNQQSRKMERQVAHDREDRTNESVRNWLQKILELQKEGVSLAPIKDDIEANGESTTAPKIARNKVVSYTDLPYMGEMTLENSKPRRGRKPKKADICHLIYKNYGTILPGTPKPESIQERVHNGNRTQTRSSSLLERRLTEKGLIAENGKGKREEPLNLCVRDGGTDPLALSSSDEESDFVVDSACHTPIIAPSDISTDLALAETMKMSLPNLQSTAASSSGETPSTAETPPGGYMYWPNVGGFIHPMALYYQKLVDSNNGQSSSSTTTNSVPSTPNDPTKPSTASSTNSTPPPPTTPSSPAPTSTTPKPHQTLVPKPISQLIKPEKTPTSTTKHSPPTQKRKRSAIFIPPVPAENSTNPATEMLSVDSGGNFRYYSGTGDKSMRGYEFFPRESLQQSSLHATTTTGAFLNTPPVEKITCDLPPPSLGLSNDILQIPDFPSATTGLVSPGVTSGFHRSGFRSAESAEARRARRRSRRSTQRESLEKTFKEKGFLIQTQQLQSAEAGKTTFLESYSSSNLRENSADPAVESCLMMGCH</sequence>
<evidence type="ECO:0000259" key="2">
    <source>
        <dbReference type="PROSITE" id="PS51406"/>
    </source>
</evidence>
<feature type="region of interest" description="Disordered" evidence="1">
    <location>
        <begin position="479"/>
        <end position="510"/>
    </location>
</feature>
<feature type="region of interest" description="Disordered" evidence="1">
    <location>
        <begin position="746"/>
        <end position="834"/>
    </location>
</feature>
<evidence type="ECO:0000313" key="4">
    <source>
        <dbReference type="Proteomes" id="UP001562425"/>
    </source>
</evidence>
<feature type="region of interest" description="Disordered" evidence="1">
    <location>
        <begin position="945"/>
        <end position="973"/>
    </location>
</feature>
<gene>
    <name evidence="3" type="ORF">pipiens_013984</name>
</gene>
<dbReference type="PANTHER" id="PTHR19143:SF327">
    <property type="entry name" value="FI21813P1-RELATED"/>
    <property type="match status" value="1"/>
</dbReference>
<dbReference type="InterPro" id="IPR036056">
    <property type="entry name" value="Fibrinogen-like_C"/>
</dbReference>
<dbReference type="SMART" id="SM00186">
    <property type="entry name" value="FBG"/>
    <property type="match status" value="1"/>
</dbReference>
<evidence type="ECO:0000313" key="3">
    <source>
        <dbReference type="EMBL" id="KAL1380717.1"/>
    </source>
</evidence>
<dbReference type="InterPro" id="IPR050373">
    <property type="entry name" value="Fibrinogen_C-term_domain"/>
</dbReference>
<dbReference type="Gene3D" id="3.90.215.10">
    <property type="entry name" value="Gamma Fibrinogen, chain A, domain 1"/>
    <property type="match status" value="1"/>
</dbReference>
<accession>A0ABD1CXF8</accession>
<dbReference type="PANTHER" id="PTHR19143">
    <property type="entry name" value="FIBRINOGEN/TENASCIN/ANGIOPOEITIN"/>
    <property type="match status" value="1"/>
</dbReference>
<feature type="compositionally biased region" description="Pro residues" evidence="1">
    <location>
        <begin position="417"/>
        <end position="434"/>
    </location>
</feature>
<feature type="compositionally biased region" description="Low complexity" evidence="1">
    <location>
        <begin position="746"/>
        <end position="778"/>
    </location>
</feature>
<keyword evidence="4" id="KW-1185">Reference proteome</keyword>
<dbReference type="InterPro" id="IPR014716">
    <property type="entry name" value="Fibrinogen_a/b/g_C_1"/>
</dbReference>
<dbReference type="AlphaFoldDB" id="A0ABD1CXF8"/>
<dbReference type="EMBL" id="JBEHCU010008992">
    <property type="protein sequence ID" value="KAL1380717.1"/>
    <property type="molecule type" value="Genomic_DNA"/>
</dbReference>
<dbReference type="Proteomes" id="UP001562425">
    <property type="component" value="Unassembled WGS sequence"/>
</dbReference>
<reference evidence="3 4" key="1">
    <citation type="submission" date="2024-05" db="EMBL/GenBank/DDBJ databases">
        <title>Culex pipiens pipiens assembly and annotation.</title>
        <authorList>
            <person name="Alout H."/>
            <person name="Durand T."/>
        </authorList>
    </citation>
    <scope>NUCLEOTIDE SEQUENCE [LARGE SCALE GENOMIC DNA]</scope>
    <source>
        <strain evidence="3">HA-2024</strain>
        <tissue evidence="3">Whole body</tissue>
    </source>
</reference>